<evidence type="ECO:0000313" key="4">
    <source>
        <dbReference type="Proteomes" id="UP001174936"/>
    </source>
</evidence>
<keyword evidence="1" id="KW-0812">Transmembrane</keyword>
<gene>
    <name evidence="3" type="ORF">B0T16DRAFT_326511</name>
</gene>
<dbReference type="Proteomes" id="UP001174936">
    <property type="component" value="Unassembled WGS sequence"/>
</dbReference>
<accession>A0AA40CRC4</accession>
<feature type="transmembrane region" description="Helical" evidence="1">
    <location>
        <begin position="106"/>
        <end position="125"/>
    </location>
</feature>
<keyword evidence="1" id="KW-0472">Membrane</keyword>
<name>A0AA40CRC4_9PEZI</name>
<comment type="caution">
    <text evidence="3">The sequence shown here is derived from an EMBL/GenBank/DDBJ whole genome shotgun (WGS) entry which is preliminary data.</text>
</comment>
<organism evidence="3 4">
    <name type="scientific">Cercophora newfieldiana</name>
    <dbReference type="NCBI Taxonomy" id="92897"/>
    <lineage>
        <taxon>Eukaryota</taxon>
        <taxon>Fungi</taxon>
        <taxon>Dikarya</taxon>
        <taxon>Ascomycota</taxon>
        <taxon>Pezizomycotina</taxon>
        <taxon>Sordariomycetes</taxon>
        <taxon>Sordariomycetidae</taxon>
        <taxon>Sordariales</taxon>
        <taxon>Lasiosphaeriaceae</taxon>
        <taxon>Cercophora</taxon>
    </lineage>
</organism>
<dbReference type="InterPro" id="IPR052895">
    <property type="entry name" value="HetReg/Transcr_Mod"/>
</dbReference>
<reference evidence="3" key="1">
    <citation type="submission" date="2023-06" db="EMBL/GenBank/DDBJ databases">
        <title>Genome-scale phylogeny and comparative genomics of the fungal order Sordariales.</title>
        <authorList>
            <consortium name="Lawrence Berkeley National Laboratory"/>
            <person name="Hensen N."/>
            <person name="Bonometti L."/>
            <person name="Westerberg I."/>
            <person name="Brannstrom I.O."/>
            <person name="Guillou S."/>
            <person name="Cros-Aarteil S."/>
            <person name="Calhoun S."/>
            <person name="Haridas S."/>
            <person name="Kuo A."/>
            <person name="Mondo S."/>
            <person name="Pangilinan J."/>
            <person name="Riley R."/>
            <person name="Labutti K."/>
            <person name="Andreopoulos B."/>
            <person name="Lipzen A."/>
            <person name="Chen C."/>
            <person name="Yanf M."/>
            <person name="Daum C."/>
            <person name="Ng V."/>
            <person name="Clum A."/>
            <person name="Steindorff A."/>
            <person name="Ohm R."/>
            <person name="Martin F."/>
            <person name="Silar P."/>
            <person name="Natvig D."/>
            <person name="Lalanne C."/>
            <person name="Gautier V."/>
            <person name="Ament-Velasquez S.L."/>
            <person name="Kruys A."/>
            <person name="Hutchinson M.I."/>
            <person name="Powell A.J."/>
            <person name="Barry K."/>
            <person name="Miller A.N."/>
            <person name="Grigoriev I.V."/>
            <person name="Debuchy R."/>
            <person name="Gladieux P."/>
            <person name="Thoren M.H."/>
            <person name="Johannesson H."/>
        </authorList>
    </citation>
    <scope>NUCLEOTIDE SEQUENCE</scope>
    <source>
        <strain evidence="3">SMH2532-1</strain>
    </source>
</reference>
<evidence type="ECO:0000313" key="3">
    <source>
        <dbReference type="EMBL" id="KAK0648395.1"/>
    </source>
</evidence>
<sequence length="835" mass="94731">MTTSNQVDPRRSLYRPISEAEFRVVHLLPGAFNDDIRCVLETRPPSLKTRYKALSYQWGDPSITKPIRIAHLDAPPQPAVQTQRVPSRLGVVWSGIRAWMETHQDTLRWIASVVIATIVFEFFFLDPTVKLAVDAPTWASRFLPRDVYFFFFSAVVGPSVVENLLRTRELVLEVLRTKPWAIVSGFKEESYPELDFRRLEVTRNLEVALRYLRHEKRAVTLWIDALCINQADEEEKQVQIQRMDWVYANAAPILVWLGGYHDETRVSGDCEQGGRCEHKERVQAAFGLIWSQSGWRVLVPEFLNGGVTMSDPGARAGMRDLHLRGWWERLWVIQEVALATGPVELQCGHNKCYLEDFWSAHFNLRLDANHDDGITTASEPAEQFRVVTKDFRFDVEWEDQPETQGLLARAIFHITSATFAKFGVDVHENKTKFRDQHFPARVERLLLRTAGRFKCQEDRDRLYAIFGVAIGTKAGQNTKTRDFVRYLSAYPTSITLTRTLFEPALKSMGAPILMLAAYGLTIGLWNVYYDAFAKHWAINRAEYVIDGRREKPTRAITKLKQTASRVDFFTTLASYLATNTRTLAFLDAASCGEDADCDMPSWVPTWSRGVSEAAYNFAIRRERSGQATDNFHFTNEGKTLMLSGRPRGVVNVVRSQTADSTAYGPMIRQRLFESWLALPSKSKTEVVELTAAFIKCLKDIQGLRKIAVTTSDILLLEEETKKITAMVFGGFKGSFEAGEKFLKLGGDTLVYSFDRRAREMGFLKAGHAARGDTIVFVPGCYHHLLLRRQTGAEGARWNLVGLVEMGTPESRQAGCPGEKWAQYIKDGEVTEYAIV</sequence>
<protein>
    <submittedName>
        <fullName evidence="3">Heterokaryon incompatibility protein-domain-containing protein</fullName>
    </submittedName>
</protein>
<evidence type="ECO:0000256" key="1">
    <source>
        <dbReference type="SAM" id="Phobius"/>
    </source>
</evidence>
<dbReference type="Pfam" id="PF06985">
    <property type="entry name" value="HET"/>
    <property type="match status" value="1"/>
</dbReference>
<dbReference type="PANTHER" id="PTHR24148">
    <property type="entry name" value="ANKYRIN REPEAT DOMAIN-CONTAINING PROTEIN 39 HOMOLOG-RELATED"/>
    <property type="match status" value="1"/>
</dbReference>
<dbReference type="InterPro" id="IPR010730">
    <property type="entry name" value="HET"/>
</dbReference>
<dbReference type="PANTHER" id="PTHR24148:SF64">
    <property type="entry name" value="HETEROKARYON INCOMPATIBILITY DOMAIN-CONTAINING PROTEIN"/>
    <property type="match status" value="1"/>
</dbReference>
<feature type="domain" description="Heterokaryon incompatibility" evidence="2">
    <location>
        <begin position="192"/>
        <end position="335"/>
    </location>
</feature>
<keyword evidence="1" id="KW-1133">Transmembrane helix</keyword>
<evidence type="ECO:0000259" key="2">
    <source>
        <dbReference type="Pfam" id="PF06985"/>
    </source>
</evidence>
<dbReference type="AlphaFoldDB" id="A0AA40CRC4"/>
<proteinExistence type="predicted"/>
<dbReference type="EMBL" id="JAULSV010000003">
    <property type="protein sequence ID" value="KAK0648395.1"/>
    <property type="molecule type" value="Genomic_DNA"/>
</dbReference>
<keyword evidence="4" id="KW-1185">Reference proteome</keyword>